<evidence type="ECO:0000259" key="12">
    <source>
        <dbReference type="PROSITE" id="PS50287"/>
    </source>
</evidence>
<dbReference type="Gene3D" id="3.10.250.10">
    <property type="entry name" value="SRCR-like domain"/>
    <property type="match status" value="4"/>
</dbReference>
<sequence>MVWDCGTAPALWGSMGWVGVNDRDISLRLKNGSSRCEGCTEIYYEGHWGTVCDESWGMNEAQVVRSQLGCGQAIAAPGNASYGHGSGHVLLDDAKCSGNESEDASVICSEILLRLENGSSRCEGRIEIYYEGQWGTVCDDSWDMSEAQVVCSQLGCGKAISAPGKARYGQGSGNILLDDVQCNGNESSLEQCSHRGWGTHNCKHQEDASVICSGTFEISLRLENGSNRCEGRVEIYYQGQWGTVCDDSWDMNNAQVVCRQLGCGPVISAPGSARYGQGSGNILLDYVQCSGNESYLMQCFHLGRGTHNCVHWEDASVICSGTFSVFPIRLVNGRRSCEGRVEVYFNGTWGTVCDDLWGRKDAQVISGRQVGCGNVMSAPGKPYFGPGSGEIMLDNVRCTGSEKHLDQCKHAGWLSHNCDHNEDASAICSGKFSFLSQEYTARTPRKRHTSPPRI</sequence>
<dbReference type="OMA" id="GWNSSCS"/>
<feature type="disulfide bond" evidence="11">
    <location>
        <begin position="245"/>
        <end position="309"/>
    </location>
</feature>
<dbReference type="PROSITE" id="PS50287">
    <property type="entry name" value="SRCR_2"/>
    <property type="match status" value="4"/>
</dbReference>
<feature type="domain" description="SRCR" evidence="12">
    <location>
        <begin position="113"/>
        <end position="213"/>
    </location>
</feature>
<keyword evidence="6" id="KW-0675">Receptor</keyword>
<dbReference type="PROSITE" id="PS00420">
    <property type="entry name" value="SRCR_1"/>
    <property type="match status" value="2"/>
</dbReference>
<evidence type="ECO:0000256" key="8">
    <source>
        <dbReference type="ARBA" id="ARBA00058074"/>
    </source>
</evidence>
<keyword evidence="14" id="KW-1185">Reference proteome</keyword>
<dbReference type="Proteomes" id="UP000594220">
    <property type="component" value="Unplaced"/>
</dbReference>
<keyword evidence="4" id="KW-0677">Repeat</keyword>
<comment type="subcellular location">
    <subcellularLocation>
        <location evidence="1">Secreted</location>
    </subcellularLocation>
</comment>
<evidence type="ECO:0000256" key="7">
    <source>
        <dbReference type="ARBA" id="ARBA00023180"/>
    </source>
</evidence>
<dbReference type="PANTHER" id="PTHR19331">
    <property type="entry name" value="SCAVENGER RECEPTOR DOMAIN-CONTAINING"/>
    <property type="match status" value="1"/>
</dbReference>
<evidence type="ECO:0000256" key="9">
    <source>
        <dbReference type="ARBA" id="ARBA00064153"/>
    </source>
</evidence>
<keyword evidence="3" id="KW-0732">Signal</keyword>
<evidence type="ECO:0000256" key="10">
    <source>
        <dbReference type="ARBA" id="ARBA00069168"/>
    </source>
</evidence>
<protein>
    <recommendedName>
        <fullName evidence="10">Soluble scavenger receptor cysteine-rich domain-containing protein SSC5D</fullName>
    </recommendedName>
</protein>
<dbReference type="GO" id="GO:0016020">
    <property type="term" value="C:membrane"/>
    <property type="evidence" value="ECO:0007669"/>
    <property type="project" value="InterPro"/>
</dbReference>
<dbReference type="SUPFAM" id="SSF56487">
    <property type="entry name" value="SRCR-like"/>
    <property type="match status" value="4"/>
</dbReference>
<evidence type="ECO:0000256" key="4">
    <source>
        <dbReference type="ARBA" id="ARBA00022737"/>
    </source>
</evidence>
<feature type="disulfide bond" evidence="11">
    <location>
        <begin position="182"/>
        <end position="192"/>
    </location>
</feature>
<comment type="subunit">
    <text evidence="9">Interacts with LGALS1 and laminin.</text>
</comment>
<keyword evidence="5 11" id="KW-1015">Disulfide bond</keyword>
<evidence type="ECO:0000256" key="2">
    <source>
        <dbReference type="ARBA" id="ARBA00022525"/>
    </source>
</evidence>
<dbReference type="Ensembl" id="ENSCPRT00005016694.1">
    <property type="protein sequence ID" value="ENSCPRP00005014214.1"/>
    <property type="gene ID" value="ENSCPRG00005010013.1"/>
</dbReference>
<organism evidence="13 14">
    <name type="scientific">Crocodylus porosus</name>
    <name type="common">Saltwater crocodile</name>
    <name type="synonym">Estuarine crocodile</name>
    <dbReference type="NCBI Taxonomy" id="8502"/>
    <lineage>
        <taxon>Eukaryota</taxon>
        <taxon>Metazoa</taxon>
        <taxon>Chordata</taxon>
        <taxon>Craniata</taxon>
        <taxon>Vertebrata</taxon>
        <taxon>Euteleostomi</taxon>
        <taxon>Archelosauria</taxon>
        <taxon>Archosauria</taxon>
        <taxon>Crocodylia</taxon>
        <taxon>Longirostres</taxon>
        <taxon>Crocodylidae</taxon>
        <taxon>Crocodylus</taxon>
    </lineage>
</organism>
<dbReference type="FunFam" id="3.10.250.10:FF:000007">
    <property type="entry name" value="Soluble scavenger receptor cysteine-rich domain-containing protein SSC5D"/>
    <property type="match status" value="1"/>
</dbReference>
<evidence type="ECO:0000256" key="5">
    <source>
        <dbReference type="ARBA" id="ARBA00023157"/>
    </source>
</evidence>
<feature type="disulfide bond" evidence="11">
    <location>
        <begin position="289"/>
        <end position="299"/>
    </location>
</feature>
<comment type="caution">
    <text evidence="11">Lacks conserved residue(s) required for the propagation of feature annotation.</text>
</comment>
<evidence type="ECO:0000256" key="11">
    <source>
        <dbReference type="PROSITE-ProRule" id="PRU00196"/>
    </source>
</evidence>
<evidence type="ECO:0000313" key="13">
    <source>
        <dbReference type="Ensembl" id="ENSCPRP00005014214.1"/>
    </source>
</evidence>
<name>A0A7M4ET55_CROPO</name>
<feature type="disulfide bond" evidence="11">
    <location>
        <begin position="258"/>
        <end position="319"/>
    </location>
</feature>
<dbReference type="FunFam" id="3.10.250.10:FF:000006">
    <property type="entry name" value="neurotrypsin isoform X2"/>
    <property type="match status" value="1"/>
</dbReference>
<feature type="disulfide bond" evidence="11">
    <location>
        <begin position="151"/>
        <end position="212"/>
    </location>
</feature>
<evidence type="ECO:0000256" key="1">
    <source>
        <dbReference type="ARBA" id="ARBA00004613"/>
    </source>
</evidence>
<proteinExistence type="predicted"/>
<evidence type="ECO:0000256" key="6">
    <source>
        <dbReference type="ARBA" id="ARBA00023170"/>
    </source>
</evidence>
<dbReference type="Pfam" id="PF00530">
    <property type="entry name" value="SRCR"/>
    <property type="match status" value="4"/>
</dbReference>
<evidence type="ECO:0000256" key="3">
    <source>
        <dbReference type="ARBA" id="ARBA00022729"/>
    </source>
</evidence>
<feature type="disulfide bond" evidence="11">
    <location>
        <begin position="138"/>
        <end position="202"/>
    </location>
</feature>
<dbReference type="GeneTree" id="ENSGT00950000183145"/>
<dbReference type="InterPro" id="IPR036772">
    <property type="entry name" value="SRCR-like_dom_sf"/>
</dbReference>
<dbReference type="FunFam" id="3.10.250.10:FF:000003">
    <property type="entry name" value="Deleted in malignant brain tumors 1"/>
    <property type="match status" value="2"/>
</dbReference>
<dbReference type="InterPro" id="IPR001190">
    <property type="entry name" value="SRCR"/>
</dbReference>
<dbReference type="SMART" id="SM00202">
    <property type="entry name" value="SR"/>
    <property type="match status" value="4"/>
</dbReference>
<dbReference type="PANTHER" id="PTHR19331:SF22">
    <property type="entry name" value="DELETED IN MALIGNANT BRAIN TUMORS 1 PROTEIN"/>
    <property type="match status" value="1"/>
</dbReference>
<feature type="domain" description="SRCR" evidence="12">
    <location>
        <begin position="328"/>
        <end position="429"/>
    </location>
</feature>
<comment type="function">
    <text evidence="8">Binds to extracellular matrix proteins. Binds to pathogen-associated molecular patterns (PAMPs) present on the cell walls of Gram-positive and Gram-negative bacteria and fungi, behaving as a pattern recognition receptor (PRR). Induces bacterial and fungal aggregation and subsequent inhibition of PAMP-induced cytokine release. Does not possess intrinsic bactericidal activity. May play a role in the innate defense and homeostasis of certain epithelial surfaces.</text>
</comment>
<feature type="domain" description="SRCR" evidence="12">
    <location>
        <begin position="27"/>
        <end position="108"/>
    </location>
</feature>
<evidence type="ECO:0000313" key="14">
    <source>
        <dbReference type="Proteomes" id="UP000594220"/>
    </source>
</evidence>
<keyword evidence="2" id="KW-0964">Secreted</keyword>
<reference evidence="13" key="2">
    <citation type="submission" date="2025-09" db="UniProtKB">
        <authorList>
            <consortium name="Ensembl"/>
        </authorList>
    </citation>
    <scope>IDENTIFICATION</scope>
</reference>
<feature type="disulfide bond" evidence="11">
    <location>
        <begin position="398"/>
        <end position="408"/>
    </location>
</feature>
<dbReference type="PRINTS" id="PR00258">
    <property type="entry name" value="SPERACTRCPTR"/>
</dbReference>
<reference evidence="13" key="1">
    <citation type="submission" date="2025-08" db="UniProtKB">
        <authorList>
            <consortium name="Ensembl"/>
        </authorList>
    </citation>
    <scope>IDENTIFICATION</scope>
</reference>
<dbReference type="AlphaFoldDB" id="A0A7M4ET55"/>
<accession>A0A7M4ET55</accession>
<feature type="domain" description="SRCR" evidence="12">
    <location>
        <begin position="220"/>
        <end position="320"/>
    </location>
</feature>
<keyword evidence="7" id="KW-0325">Glycoprotein</keyword>